<evidence type="ECO:0000256" key="1">
    <source>
        <dbReference type="PROSITE-ProRule" id="PRU00464"/>
    </source>
</evidence>
<proteinExistence type="predicted"/>
<dbReference type="PANTHER" id="PTHR46648:SF1">
    <property type="entry name" value="ADENOSINE 5'-MONOPHOSPHORAMIDASE HNT1"/>
    <property type="match status" value="1"/>
</dbReference>
<evidence type="ECO:0000259" key="2">
    <source>
        <dbReference type="PROSITE" id="PS51084"/>
    </source>
</evidence>
<accession>A0ABN2HXD0</accession>
<keyword evidence="4" id="KW-1185">Reference proteome</keyword>
<dbReference type="InterPro" id="IPR036265">
    <property type="entry name" value="HIT-like_sf"/>
</dbReference>
<dbReference type="RefSeq" id="WP_344312958.1">
    <property type="nucleotide sequence ID" value="NZ_BAAANY010000020.1"/>
</dbReference>
<dbReference type="Gene3D" id="3.30.428.10">
    <property type="entry name" value="HIT-like"/>
    <property type="match status" value="1"/>
</dbReference>
<dbReference type="Proteomes" id="UP001500618">
    <property type="component" value="Unassembled WGS sequence"/>
</dbReference>
<protein>
    <submittedName>
        <fullName evidence="3">HIT family protein</fullName>
    </submittedName>
</protein>
<feature type="short sequence motif" description="Histidine triad motif" evidence="1">
    <location>
        <begin position="97"/>
        <end position="101"/>
    </location>
</feature>
<evidence type="ECO:0000313" key="4">
    <source>
        <dbReference type="Proteomes" id="UP001500618"/>
    </source>
</evidence>
<reference evidence="3 4" key="1">
    <citation type="journal article" date="2019" name="Int. J. Syst. Evol. Microbiol.">
        <title>The Global Catalogue of Microorganisms (GCM) 10K type strain sequencing project: providing services to taxonomists for standard genome sequencing and annotation.</title>
        <authorList>
            <consortium name="The Broad Institute Genomics Platform"/>
            <consortium name="The Broad Institute Genome Sequencing Center for Infectious Disease"/>
            <person name="Wu L."/>
            <person name="Ma J."/>
        </authorList>
    </citation>
    <scope>NUCLEOTIDE SEQUENCE [LARGE SCALE GENOMIC DNA]</scope>
    <source>
        <strain evidence="3 4">JCM 14718</strain>
    </source>
</reference>
<name>A0ABN2HXD0_9ACTN</name>
<dbReference type="InterPro" id="IPR011146">
    <property type="entry name" value="HIT-like"/>
</dbReference>
<evidence type="ECO:0000313" key="3">
    <source>
        <dbReference type="EMBL" id="GAA1695137.1"/>
    </source>
</evidence>
<dbReference type="SUPFAM" id="SSF54197">
    <property type="entry name" value="HIT-like"/>
    <property type="match status" value="1"/>
</dbReference>
<dbReference type="PRINTS" id="PR00332">
    <property type="entry name" value="HISTRIAD"/>
</dbReference>
<organism evidence="3 4">
    <name type="scientific">Fodinicola feengrottensis</name>
    <dbReference type="NCBI Taxonomy" id="435914"/>
    <lineage>
        <taxon>Bacteria</taxon>
        <taxon>Bacillati</taxon>
        <taxon>Actinomycetota</taxon>
        <taxon>Actinomycetes</taxon>
        <taxon>Mycobacteriales</taxon>
        <taxon>Fodinicola</taxon>
    </lineage>
</organism>
<dbReference type="EMBL" id="BAAANY010000020">
    <property type="protein sequence ID" value="GAA1695137.1"/>
    <property type="molecule type" value="Genomic_DNA"/>
</dbReference>
<feature type="domain" description="HIT" evidence="2">
    <location>
        <begin position="7"/>
        <end position="112"/>
    </location>
</feature>
<dbReference type="PANTHER" id="PTHR46648">
    <property type="entry name" value="HIT FAMILY PROTEIN 1"/>
    <property type="match status" value="1"/>
</dbReference>
<gene>
    <name evidence="3" type="ORF">GCM10009765_50460</name>
</gene>
<dbReference type="Pfam" id="PF01230">
    <property type="entry name" value="HIT"/>
    <property type="match status" value="1"/>
</dbReference>
<comment type="caution">
    <text evidence="3">The sequence shown here is derived from an EMBL/GenBank/DDBJ whole genome shotgun (WGS) entry which is preliminary data.</text>
</comment>
<dbReference type="PROSITE" id="PS51084">
    <property type="entry name" value="HIT_2"/>
    <property type="match status" value="1"/>
</dbReference>
<sequence length="142" mass="15898">MADKPCVFCQIVAGESTAHEVWRDERIVAFLDTKPVFHGHVLMVPTVHIRTYDQLPIDLAEHWLTTSQRLQLAVQEAQGAEGSLILMNNIVSQSVPHLHLHVIPRVRKDGLRFWLGPRHPYASDEQAAETAARIKAALSLPA</sequence>
<dbReference type="InterPro" id="IPR001310">
    <property type="entry name" value="Histidine_triad_HIT"/>
</dbReference>